<dbReference type="InterPro" id="IPR042099">
    <property type="entry name" value="ANL_N_sf"/>
</dbReference>
<dbReference type="Gene3D" id="3.40.50.12780">
    <property type="entry name" value="N-terminal domain of ligase-like"/>
    <property type="match status" value="1"/>
</dbReference>
<gene>
    <name evidence="8" type="ORF">AYJ54_18995</name>
</gene>
<evidence type="ECO:0000313" key="9">
    <source>
        <dbReference type="Proteomes" id="UP000076959"/>
    </source>
</evidence>
<organism evidence="8 9">
    <name type="scientific">Bradyrhizobium centrolobii</name>
    <dbReference type="NCBI Taxonomy" id="1505087"/>
    <lineage>
        <taxon>Bacteria</taxon>
        <taxon>Pseudomonadati</taxon>
        <taxon>Pseudomonadota</taxon>
        <taxon>Alphaproteobacteria</taxon>
        <taxon>Hyphomicrobiales</taxon>
        <taxon>Nitrobacteraceae</taxon>
        <taxon>Bradyrhizobium</taxon>
    </lineage>
</organism>
<protein>
    <recommendedName>
        <fullName evidence="5">3-methylmercaptopropionyl-CoA ligase</fullName>
        <ecNumber evidence="4">6.2.1.44</ecNumber>
    </recommendedName>
</protein>
<comment type="similarity">
    <text evidence="1">Belongs to the ATP-dependent AMP-binding enzyme family.</text>
</comment>
<comment type="caution">
    <text evidence="8">The sequence shown here is derived from an EMBL/GenBank/DDBJ whole genome shotgun (WGS) entry which is preliminary data.</text>
</comment>
<evidence type="ECO:0000256" key="5">
    <source>
        <dbReference type="ARBA" id="ARBA00067668"/>
    </source>
</evidence>
<dbReference type="GO" id="GO:0031956">
    <property type="term" value="F:medium-chain fatty acid-CoA ligase activity"/>
    <property type="evidence" value="ECO:0007669"/>
    <property type="project" value="TreeGrafter"/>
</dbReference>
<dbReference type="Proteomes" id="UP000076959">
    <property type="component" value="Unassembled WGS sequence"/>
</dbReference>
<reference evidence="8 9" key="1">
    <citation type="submission" date="2016-03" db="EMBL/GenBank/DDBJ databases">
        <title>Draft Genome Sequence of the Strain BR 10245 (Bradyrhizobium sp.) isolated from nodules of Centrolobium paraense.</title>
        <authorList>
            <person name="Simoes-Araujo J.L.Sr."/>
            <person name="Barauna A.C."/>
            <person name="Silva K."/>
            <person name="Zilli J.E."/>
        </authorList>
    </citation>
    <scope>NUCLEOTIDE SEQUENCE [LARGE SCALE GENOMIC DNA]</scope>
    <source>
        <strain evidence="8 9">BR 10245</strain>
    </source>
</reference>
<feature type="domain" description="AMP-dependent synthetase/ligase" evidence="6">
    <location>
        <begin position="8"/>
        <end position="366"/>
    </location>
</feature>
<evidence type="ECO:0000256" key="1">
    <source>
        <dbReference type="ARBA" id="ARBA00006432"/>
    </source>
</evidence>
<evidence type="ECO:0000256" key="2">
    <source>
        <dbReference type="ARBA" id="ARBA00022598"/>
    </source>
</evidence>
<dbReference type="PROSITE" id="PS00455">
    <property type="entry name" value="AMP_BINDING"/>
    <property type="match status" value="1"/>
</dbReference>
<keyword evidence="2 8" id="KW-0436">Ligase</keyword>
<evidence type="ECO:0000256" key="4">
    <source>
        <dbReference type="ARBA" id="ARBA00066616"/>
    </source>
</evidence>
<dbReference type="InterPro" id="IPR000873">
    <property type="entry name" value="AMP-dep_synth/lig_dom"/>
</dbReference>
<dbReference type="GO" id="GO:0006631">
    <property type="term" value="P:fatty acid metabolic process"/>
    <property type="evidence" value="ECO:0007669"/>
    <property type="project" value="TreeGrafter"/>
</dbReference>
<dbReference type="Pfam" id="PF00501">
    <property type="entry name" value="AMP-binding"/>
    <property type="match status" value="1"/>
</dbReference>
<dbReference type="STRING" id="1505087.AYJ54_18995"/>
<dbReference type="EMBL" id="LUUB01000073">
    <property type="protein sequence ID" value="OAF06908.1"/>
    <property type="molecule type" value="Genomic_DNA"/>
</dbReference>
<evidence type="ECO:0000256" key="3">
    <source>
        <dbReference type="ARBA" id="ARBA00051915"/>
    </source>
</evidence>
<dbReference type="OrthoDB" id="9803968at2"/>
<dbReference type="EC" id="6.2.1.44" evidence="4"/>
<accession>A0A176YJ72</accession>
<dbReference type="InterPro" id="IPR045851">
    <property type="entry name" value="AMP-bd_C_sf"/>
</dbReference>
<dbReference type="FunFam" id="3.30.300.30:FF:000008">
    <property type="entry name" value="2,3-dihydroxybenzoate-AMP ligase"/>
    <property type="match status" value="1"/>
</dbReference>
<name>A0A176YJ72_9BRAD</name>
<sequence length="511" mass="55630">MDLCTLIERNAAFAPNKPAIRFEGDSLSYADFDRRIKQTAQALMTALGVHKGDRVAVLSLNRPDYLVLLYSCARIGAILVPVNWRLALAEQSFILSDVSAKVLVLERAFGGLLPMIAETLPKIATVGLDFAPPGGRMWESLLDEGSRDSCDSPSDLTDPLLIVYTSGTTGRPKGAVLSQQALLWNGVMSQHMHALTSDDHVLTVLPLFHVGGLNIQTTPALHVGATVSIHPRFTPDAALDAFNHGRPTLTVLVPAIIQAMTDSVRWPTADLSSLRAVSVGSTIVPQHLIARLIRRGIPVLQVYGSTETSPIAIYTRLGGELSREGSTGLPGLCCEAIVMDDSGNELPAGTPGEIGVRRPNVLQEYWGNQQATREALRAGWYRTGDIASRDTDGYFWIKDRKKRLIISGGENIYPAEVERVLLDHPDVAECAVIGRPHPQWDEVPIAYVVMQAGTRTDAKTLVAHVQSHLARFKVPREIIFTKELPRTALGKIQHSVLSELDSRSSEDGDAD</sequence>
<dbReference type="CDD" id="cd17631">
    <property type="entry name" value="FACL_FadD13-like"/>
    <property type="match status" value="1"/>
</dbReference>
<dbReference type="InterPro" id="IPR025110">
    <property type="entry name" value="AMP-bd_C"/>
</dbReference>
<proteinExistence type="inferred from homology"/>
<dbReference type="SUPFAM" id="SSF56801">
    <property type="entry name" value="Acetyl-CoA synthetase-like"/>
    <property type="match status" value="1"/>
</dbReference>
<evidence type="ECO:0000313" key="8">
    <source>
        <dbReference type="EMBL" id="OAF06908.1"/>
    </source>
</evidence>
<dbReference type="PANTHER" id="PTHR43201">
    <property type="entry name" value="ACYL-COA SYNTHETASE"/>
    <property type="match status" value="1"/>
</dbReference>
<keyword evidence="9" id="KW-1185">Reference proteome</keyword>
<dbReference type="InterPro" id="IPR020845">
    <property type="entry name" value="AMP-binding_CS"/>
</dbReference>
<feature type="domain" description="AMP-binding enzyme C-terminal" evidence="7">
    <location>
        <begin position="416"/>
        <end position="491"/>
    </location>
</feature>
<dbReference type="Gene3D" id="3.30.300.30">
    <property type="match status" value="1"/>
</dbReference>
<dbReference type="AlphaFoldDB" id="A0A176YJ72"/>
<dbReference type="PANTHER" id="PTHR43201:SF5">
    <property type="entry name" value="MEDIUM-CHAIN ACYL-COA LIGASE ACSF2, MITOCHONDRIAL"/>
    <property type="match status" value="1"/>
</dbReference>
<evidence type="ECO:0000259" key="6">
    <source>
        <dbReference type="Pfam" id="PF00501"/>
    </source>
</evidence>
<dbReference type="Pfam" id="PF13193">
    <property type="entry name" value="AMP-binding_C"/>
    <property type="match status" value="1"/>
</dbReference>
<comment type="catalytic activity">
    <reaction evidence="3">
        <text>3-(methylsulfanyl)propanoate + ATP + CoA = 3-(methylsulfanyl)propanoyl-CoA + AMP + diphosphate</text>
        <dbReference type="Rhea" id="RHEA:43052"/>
        <dbReference type="ChEBI" id="CHEBI:30616"/>
        <dbReference type="ChEBI" id="CHEBI:33019"/>
        <dbReference type="ChEBI" id="CHEBI:49016"/>
        <dbReference type="ChEBI" id="CHEBI:57287"/>
        <dbReference type="ChEBI" id="CHEBI:82815"/>
        <dbReference type="ChEBI" id="CHEBI:456215"/>
        <dbReference type="EC" id="6.2.1.44"/>
    </reaction>
    <physiologicalReaction direction="left-to-right" evidence="3">
        <dbReference type="Rhea" id="RHEA:43053"/>
    </physiologicalReaction>
</comment>
<dbReference type="RefSeq" id="WP_063702631.1">
    <property type="nucleotide sequence ID" value="NZ_LUUB01000073.1"/>
</dbReference>
<evidence type="ECO:0000259" key="7">
    <source>
        <dbReference type="Pfam" id="PF13193"/>
    </source>
</evidence>